<keyword evidence="1" id="KW-1015">Disulfide bond</keyword>
<dbReference type="Bgee" id="ENSELUG00000003233">
    <property type="expression patterns" value="Expressed in ovary and 6 other cell types or tissues"/>
</dbReference>
<keyword evidence="6" id="KW-1185">Reference proteome</keyword>
<dbReference type="SMART" id="SM00241">
    <property type="entry name" value="ZP"/>
    <property type="match status" value="1"/>
</dbReference>
<dbReference type="CTD" id="563179"/>
<dbReference type="GO" id="GO:2000344">
    <property type="term" value="P:positive regulation of acrosome reaction"/>
    <property type="evidence" value="ECO:0007669"/>
    <property type="project" value="TreeGrafter"/>
</dbReference>
<dbReference type="InterPro" id="IPR001507">
    <property type="entry name" value="ZP_dom"/>
</dbReference>
<dbReference type="Pfam" id="PF00100">
    <property type="entry name" value="Zona_pellucida"/>
    <property type="match status" value="1"/>
</dbReference>
<keyword evidence="3" id="KW-0732">Signal</keyword>
<dbReference type="Gene3D" id="2.60.40.4100">
    <property type="entry name" value="Zona pellucida, ZP-C domain"/>
    <property type="match status" value="1"/>
</dbReference>
<dbReference type="Pfam" id="PF23344">
    <property type="entry name" value="ZP-N"/>
    <property type="match status" value="1"/>
</dbReference>
<accession>A0A3P8XB25</accession>
<dbReference type="InterPro" id="IPR055356">
    <property type="entry name" value="ZP-N"/>
</dbReference>
<dbReference type="AlphaFoldDB" id="A0A3P8XB25"/>
<reference evidence="5" key="3">
    <citation type="submission" date="2025-08" db="UniProtKB">
        <authorList>
            <consortium name="Ensembl"/>
        </authorList>
    </citation>
    <scope>IDENTIFICATION</scope>
</reference>
<dbReference type="OrthoDB" id="8961289at2759"/>
<dbReference type="GO" id="GO:0007339">
    <property type="term" value="P:binding of sperm to zona pellucida"/>
    <property type="evidence" value="ECO:0007669"/>
    <property type="project" value="TreeGrafter"/>
</dbReference>
<dbReference type="PROSITE" id="PS51034">
    <property type="entry name" value="ZP_2"/>
    <property type="match status" value="1"/>
</dbReference>
<dbReference type="KEGG" id="els:105012213"/>
<reference evidence="6" key="1">
    <citation type="journal article" date="2014" name="PLoS ONE">
        <title>The genome and linkage map of the northern pike (Esox lucius): conserved synteny revealed between the salmonid sister group and the Neoteleostei.</title>
        <authorList>
            <person name="Rondeau E.B."/>
            <person name="Minkley D.R."/>
            <person name="Leong J.S."/>
            <person name="Messmer A.M."/>
            <person name="Jantzen J.R."/>
            <person name="von Schalburg K.R."/>
            <person name="Lemon C."/>
            <person name="Bird N.H."/>
            <person name="Koop B.F."/>
        </authorList>
    </citation>
    <scope>NUCLEOTIDE SEQUENCE</scope>
</reference>
<sequence length="434" mass="49279">MVMKLALVFLLMGYYRSSANAFSQDGAEYDPFVEGLLLDDVSPNLASQSSNNSQILPKSVRQSLSGSHRPHSLSNYLRLPESVAISASEDLTYLFKPERNARPLPNWVKNILLVTAPPITAPTRSHWIEIMCHIDRMAVRIRKRVFTNPKAWKYIKLKSCPVNQAVTDAEHYKFDFYLSGCGMELESTPDRVYYSTVLKYEPKVTGSIIRELPFSVPLECSYNRFHRSYKVGFQPRLHGRTLFRAFKANVGVTITPHDSFWNELPAGSTYPLGKPMYFEVKVPTSSKDQMVYVNSCFMTAVPDARATPKYTVIDNYGCMVDGLKTDQSKFLSRPSRTSLRFTVGAFVFKEIVYQRHNTDMTKLYMHCEITMGSVRPTPSAKSCNYDTETEMWQELHGGTSVCTCCDGQCPYPESAHRNMLTSHFWSMGSSGYDD</sequence>
<feature type="compositionally biased region" description="Polar residues" evidence="2">
    <location>
        <begin position="47"/>
        <end position="66"/>
    </location>
</feature>
<proteinExistence type="predicted"/>
<dbReference type="InterPro" id="IPR055355">
    <property type="entry name" value="ZP-C"/>
</dbReference>
<dbReference type="PANTHER" id="PTHR11576">
    <property type="entry name" value="ZONA PELLUCIDA SPERM-BINDING PROTEIN 3"/>
    <property type="match status" value="1"/>
</dbReference>
<dbReference type="GeneID" id="105012213"/>
<dbReference type="RefSeq" id="XP_010871195.2">
    <property type="nucleotide sequence ID" value="XM_010872893.5"/>
</dbReference>
<reference evidence="5" key="2">
    <citation type="submission" date="2020-02" db="EMBL/GenBank/DDBJ databases">
        <title>Esox lucius (northern pike) genome, fEsoLuc1, primary haplotype.</title>
        <authorList>
            <person name="Myers G."/>
            <person name="Karagic N."/>
            <person name="Meyer A."/>
            <person name="Pippel M."/>
            <person name="Reichard M."/>
            <person name="Winkler S."/>
            <person name="Tracey A."/>
            <person name="Sims Y."/>
            <person name="Howe K."/>
            <person name="Rhie A."/>
            <person name="Formenti G."/>
            <person name="Durbin R."/>
            <person name="Fedrigo O."/>
            <person name="Jarvis E.D."/>
        </authorList>
    </citation>
    <scope>NUCLEOTIDE SEQUENCE [LARGE SCALE GENOMIC DNA]</scope>
</reference>
<evidence type="ECO:0000256" key="1">
    <source>
        <dbReference type="ARBA" id="ARBA00023157"/>
    </source>
</evidence>
<feature type="region of interest" description="Disordered" evidence="2">
    <location>
        <begin position="47"/>
        <end position="68"/>
    </location>
</feature>
<dbReference type="GO" id="GO:0031012">
    <property type="term" value="C:extracellular matrix"/>
    <property type="evidence" value="ECO:0007669"/>
    <property type="project" value="TreeGrafter"/>
</dbReference>
<dbReference type="InParanoid" id="A0A3P8XB25"/>
<protein>
    <recommendedName>
        <fullName evidence="4">ZP domain-containing protein</fullName>
    </recommendedName>
</protein>
<evidence type="ECO:0000313" key="6">
    <source>
        <dbReference type="Proteomes" id="UP000265140"/>
    </source>
</evidence>
<dbReference type="GeneTree" id="ENSGT01030000234567"/>
<dbReference type="Ensembl" id="ENSELUT00000016755.3">
    <property type="protein sequence ID" value="ENSELUP00000001814.2"/>
    <property type="gene ID" value="ENSELUG00000003233.3"/>
</dbReference>
<evidence type="ECO:0000259" key="4">
    <source>
        <dbReference type="PROSITE" id="PS51034"/>
    </source>
</evidence>
<dbReference type="FunFam" id="2.60.40.4100:FF:000002">
    <property type="entry name" value="Zona pellucida sperm-binding protein 3"/>
    <property type="match status" value="1"/>
</dbReference>
<dbReference type="GO" id="GO:0032190">
    <property type="term" value="F:acrosin binding"/>
    <property type="evidence" value="ECO:0007669"/>
    <property type="project" value="TreeGrafter"/>
</dbReference>
<dbReference type="Gene3D" id="2.60.40.3210">
    <property type="entry name" value="Zona pellucida, ZP-N domain"/>
    <property type="match status" value="1"/>
</dbReference>
<dbReference type="GO" id="GO:0035803">
    <property type="term" value="P:egg coat formation"/>
    <property type="evidence" value="ECO:0007669"/>
    <property type="project" value="TreeGrafter"/>
</dbReference>
<name>A0A3P8XB25_ESOLU</name>
<reference evidence="5" key="4">
    <citation type="submission" date="2025-09" db="UniProtKB">
        <authorList>
            <consortium name="Ensembl"/>
        </authorList>
    </citation>
    <scope>IDENTIFICATION</scope>
</reference>
<organism evidence="5 6">
    <name type="scientific">Esox lucius</name>
    <name type="common">Northern pike</name>
    <dbReference type="NCBI Taxonomy" id="8010"/>
    <lineage>
        <taxon>Eukaryota</taxon>
        <taxon>Metazoa</taxon>
        <taxon>Chordata</taxon>
        <taxon>Craniata</taxon>
        <taxon>Vertebrata</taxon>
        <taxon>Euteleostomi</taxon>
        <taxon>Actinopterygii</taxon>
        <taxon>Neopterygii</taxon>
        <taxon>Teleostei</taxon>
        <taxon>Protacanthopterygii</taxon>
        <taxon>Esociformes</taxon>
        <taxon>Esocidae</taxon>
        <taxon>Esox</taxon>
    </lineage>
</organism>
<evidence type="ECO:0000256" key="3">
    <source>
        <dbReference type="SAM" id="SignalP"/>
    </source>
</evidence>
<dbReference type="InterPro" id="IPR042235">
    <property type="entry name" value="ZP-C_dom"/>
</dbReference>
<dbReference type="PANTHER" id="PTHR11576:SF26">
    <property type="entry name" value="ZONA PELLUCIDA GLYCOPROTEIN 3D TANDEM DUPLICATE 2"/>
    <property type="match status" value="1"/>
</dbReference>
<feature type="domain" description="ZP" evidence="4">
    <location>
        <begin position="131"/>
        <end position="390"/>
    </location>
</feature>
<feature type="signal peptide" evidence="3">
    <location>
        <begin position="1"/>
        <end position="21"/>
    </location>
</feature>
<dbReference type="Proteomes" id="UP000265140">
    <property type="component" value="Chromosome 9"/>
</dbReference>
<evidence type="ECO:0000313" key="5">
    <source>
        <dbReference type="Ensembl" id="ENSELUP00000001814.2"/>
    </source>
</evidence>
<evidence type="ECO:0000256" key="2">
    <source>
        <dbReference type="SAM" id="MobiDB-lite"/>
    </source>
</evidence>
<feature type="chain" id="PRO_5044292504" description="ZP domain-containing protein" evidence="3">
    <location>
        <begin position="22"/>
        <end position="434"/>
    </location>
</feature>
<dbReference type="OMA" id="VEQYLHC"/>